<feature type="transmembrane region" description="Helical" evidence="7">
    <location>
        <begin position="79"/>
        <end position="97"/>
    </location>
</feature>
<feature type="transmembrane region" description="Helical" evidence="7">
    <location>
        <begin position="362"/>
        <end position="383"/>
    </location>
</feature>
<dbReference type="Proteomes" id="UP000612808">
    <property type="component" value="Unassembled WGS sequence"/>
</dbReference>
<feature type="transmembrane region" description="Helical" evidence="7">
    <location>
        <begin position="322"/>
        <end position="342"/>
    </location>
</feature>
<dbReference type="InterPro" id="IPR011701">
    <property type="entry name" value="MFS"/>
</dbReference>
<dbReference type="AlphaFoldDB" id="A0A8J3JG82"/>
<comment type="subcellular location">
    <subcellularLocation>
        <location evidence="1">Cell membrane</location>
        <topology evidence="1">Multi-pass membrane protein</topology>
    </subcellularLocation>
</comment>
<evidence type="ECO:0000256" key="4">
    <source>
        <dbReference type="ARBA" id="ARBA00022692"/>
    </source>
</evidence>
<feature type="transmembrane region" description="Helical" evidence="7">
    <location>
        <begin position="103"/>
        <end position="123"/>
    </location>
</feature>
<dbReference type="Pfam" id="PF07690">
    <property type="entry name" value="MFS_1"/>
    <property type="match status" value="1"/>
</dbReference>
<evidence type="ECO:0000256" key="6">
    <source>
        <dbReference type="ARBA" id="ARBA00023136"/>
    </source>
</evidence>
<dbReference type="Gene3D" id="1.20.1250.20">
    <property type="entry name" value="MFS general substrate transporter like domains"/>
    <property type="match status" value="2"/>
</dbReference>
<evidence type="ECO:0000313" key="10">
    <source>
        <dbReference type="Proteomes" id="UP000612808"/>
    </source>
</evidence>
<evidence type="ECO:0000256" key="7">
    <source>
        <dbReference type="SAM" id="Phobius"/>
    </source>
</evidence>
<evidence type="ECO:0000256" key="5">
    <source>
        <dbReference type="ARBA" id="ARBA00022989"/>
    </source>
</evidence>
<proteinExistence type="predicted"/>
<keyword evidence="5 7" id="KW-1133">Transmembrane helix</keyword>
<feature type="transmembrane region" description="Helical" evidence="7">
    <location>
        <begin position="47"/>
        <end position="67"/>
    </location>
</feature>
<dbReference type="PANTHER" id="PTHR43045">
    <property type="entry name" value="SHIKIMATE TRANSPORTER"/>
    <property type="match status" value="1"/>
</dbReference>
<name>A0A8J3JG82_9ACTN</name>
<keyword evidence="4 7" id="KW-0812">Transmembrane</keyword>
<dbReference type="CDD" id="cd17369">
    <property type="entry name" value="MFS_ShiA_like"/>
    <property type="match status" value="1"/>
</dbReference>
<protein>
    <submittedName>
        <fullName evidence="9">Shikimate transporter</fullName>
    </submittedName>
</protein>
<dbReference type="PANTHER" id="PTHR43045:SF1">
    <property type="entry name" value="SHIKIMATE TRANSPORTER"/>
    <property type="match status" value="1"/>
</dbReference>
<organism evidence="9 10">
    <name type="scientific">Actinocatenispora rupis</name>
    <dbReference type="NCBI Taxonomy" id="519421"/>
    <lineage>
        <taxon>Bacteria</taxon>
        <taxon>Bacillati</taxon>
        <taxon>Actinomycetota</taxon>
        <taxon>Actinomycetes</taxon>
        <taxon>Micromonosporales</taxon>
        <taxon>Micromonosporaceae</taxon>
        <taxon>Actinocatenispora</taxon>
    </lineage>
</organism>
<evidence type="ECO:0000313" key="9">
    <source>
        <dbReference type="EMBL" id="GID15358.1"/>
    </source>
</evidence>
<feature type="transmembrane region" description="Helical" evidence="7">
    <location>
        <begin position="144"/>
        <end position="166"/>
    </location>
</feature>
<feature type="transmembrane region" description="Helical" evidence="7">
    <location>
        <begin position="389"/>
        <end position="411"/>
    </location>
</feature>
<feature type="domain" description="Major facilitator superfamily (MFS) profile" evidence="8">
    <location>
        <begin position="6"/>
        <end position="417"/>
    </location>
</feature>
<keyword evidence="2" id="KW-0813">Transport</keyword>
<comment type="caution">
    <text evidence="9">The sequence shown here is derived from an EMBL/GenBank/DDBJ whole genome shotgun (WGS) entry which is preliminary data.</text>
</comment>
<dbReference type="GO" id="GO:0022857">
    <property type="term" value="F:transmembrane transporter activity"/>
    <property type="evidence" value="ECO:0007669"/>
    <property type="project" value="InterPro"/>
</dbReference>
<evidence type="ECO:0000256" key="3">
    <source>
        <dbReference type="ARBA" id="ARBA00022475"/>
    </source>
</evidence>
<dbReference type="InterPro" id="IPR005829">
    <property type="entry name" value="Sugar_transporter_CS"/>
</dbReference>
<dbReference type="PROSITE" id="PS50850">
    <property type="entry name" value="MFS"/>
    <property type="match status" value="1"/>
</dbReference>
<feature type="transmembrane region" description="Helical" evidence="7">
    <location>
        <begin position="297"/>
        <end position="316"/>
    </location>
</feature>
<sequence length="433" mass="45159">MARRKAALAASVGTLLEYYDYYLFGLSAAVVFPKLFFPDSSPLAGQLYSFAAFAVGFILRPIGGIVLGHIADRVGRQKALVLTIMLMGVSTFLIGVLPGYRSIGVAAPILLVVFRLVQGFSTGGEMGGATALAVEHARADRRGLFGALLLSGSGIALFISSGLMSLVSSLPDDEFLTWGWRLPYWLSVVLLVAGLIIRSRVPETPVFAADRDQGVQQRRLPLLDVLRRPKPLVLGVLFGFANSIGGYVLTVYGPAYLKDRGSPASVALTATMIASGVQIVLAPTWGILSDRIGRKPVFLGGCIALAVLIFPIFAMFSSGRPALIYLGMTLGFSVCVIAMSALSQTILSELFGTSARATGVGLGYQLTAVLAGGFAPMIASALTAAAGGASWGVCLYMIGGCVLSAAAIVAVPETAGRSLAARRTATVEAGELT</sequence>
<evidence type="ECO:0000259" key="8">
    <source>
        <dbReference type="PROSITE" id="PS50850"/>
    </source>
</evidence>
<accession>A0A8J3JG82</accession>
<keyword evidence="6 7" id="KW-0472">Membrane</keyword>
<feature type="transmembrane region" description="Helical" evidence="7">
    <location>
        <begin position="178"/>
        <end position="197"/>
    </location>
</feature>
<feature type="transmembrane region" description="Helical" evidence="7">
    <location>
        <begin position="232"/>
        <end position="252"/>
    </location>
</feature>
<dbReference type="GO" id="GO:0005886">
    <property type="term" value="C:plasma membrane"/>
    <property type="evidence" value="ECO:0007669"/>
    <property type="project" value="UniProtKB-SubCell"/>
</dbReference>
<evidence type="ECO:0000256" key="2">
    <source>
        <dbReference type="ARBA" id="ARBA00022448"/>
    </source>
</evidence>
<feature type="transmembrane region" description="Helical" evidence="7">
    <location>
        <begin position="264"/>
        <end position="285"/>
    </location>
</feature>
<evidence type="ECO:0000256" key="1">
    <source>
        <dbReference type="ARBA" id="ARBA00004651"/>
    </source>
</evidence>
<dbReference type="EMBL" id="BOMB01000041">
    <property type="protein sequence ID" value="GID15358.1"/>
    <property type="molecule type" value="Genomic_DNA"/>
</dbReference>
<dbReference type="RefSeq" id="WP_203663625.1">
    <property type="nucleotide sequence ID" value="NZ_BAAAZM010000021.1"/>
</dbReference>
<dbReference type="InterPro" id="IPR036259">
    <property type="entry name" value="MFS_trans_sf"/>
</dbReference>
<dbReference type="InterPro" id="IPR020846">
    <property type="entry name" value="MFS_dom"/>
</dbReference>
<dbReference type="PROSITE" id="PS00217">
    <property type="entry name" value="SUGAR_TRANSPORT_2"/>
    <property type="match status" value="1"/>
</dbReference>
<keyword evidence="10" id="KW-1185">Reference proteome</keyword>
<reference evidence="9" key="1">
    <citation type="submission" date="2021-01" db="EMBL/GenBank/DDBJ databases">
        <title>Whole genome shotgun sequence of Actinocatenispora rupis NBRC 107355.</title>
        <authorList>
            <person name="Komaki H."/>
            <person name="Tamura T."/>
        </authorList>
    </citation>
    <scope>NUCLEOTIDE SEQUENCE</scope>
    <source>
        <strain evidence="9">NBRC 107355</strain>
    </source>
</reference>
<dbReference type="SUPFAM" id="SSF103473">
    <property type="entry name" value="MFS general substrate transporter"/>
    <property type="match status" value="1"/>
</dbReference>
<keyword evidence="3" id="KW-1003">Cell membrane</keyword>
<gene>
    <name evidence="9" type="ORF">Aru02nite_62470</name>
</gene>